<evidence type="ECO:0000256" key="1">
    <source>
        <dbReference type="SAM" id="MobiDB-lite"/>
    </source>
</evidence>
<comment type="caution">
    <text evidence="2">The sequence shown here is derived from an EMBL/GenBank/DDBJ whole genome shotgun (WGS) entry which is preliminary data.</text>
</comment>
<evidence type="ECO:0008006" key="4">
    <source>
        <dbReference type="Google" id="ProtNLM"/>
    </source>
</evidence>
<feature type="region of interest" description="Disordered" evidence="1">
    <location>
        <begin position="70"/>
        <end position="146"/>
    </location>
</feature>
<dbReference type="Gene3D" id="3.30.160.20">
    <property type="match status" value="1"/>
</dbReference>
<keyword evidence="3" id="KW-1185">Reference proteome</keyword>
<feature type="compositionally biased region" description="Basic and acidic residues" evidence="1">
    <location>
        <begin position="72"/>
        <end position="92"/>
    </location>
</feature>
<name>A0ABN9VMQ2_9DINO</name>
<feature type="region of interest" description="Disordered" evidence="1">
    <location>
        <begin position="695"/>
        <end position="771"/>
    </location>
</feature>
<dbReference type="EMBL" id="CAUYUJ010017274">
    <property type="protein sequence ID" value="CAK0873361.1"/>
    <property type="molecule type" value="Genomic_DNA"/>
</dbReference>
<feature type="region of interest" description="Disordered" evidence="1">
    <location>
        <begin position="411"/>
        <end position="453"/>
    </location>
</feature>
<protein>
    <recommendedName>
        <fullName evidence="4">DRBM domain-containing protein</fullName>
    </recommendedName>
</protein>
<evidence type="ECO:0000313" key="2">
    <source>
        <dbReference type="EMBL" id="CAK0873361.1"/>
    </source>
</evidence>
<feature type="region of interest" description="Disordered" evidence="1">
    <location>
        <begin position="36"/>
        <end position="58"/>
    </location>
</feature>
<organism evidence="2 3">
    <name type="scientific">Prorocentrum cordatum</name>
    <dbReference type="NCBI Taxonomy" id="2364126"/>
    <lineage>
        <taxon>Eukaryota</taxon>
        <taxon>Sar</taxon>
        <taxon>Alveolata</taxon>
        <taxon>Dinophyceae</taxon>
        <taxon>Prorocentrales</taxon>
        <taxon>Prorocentraceae</taxon>
        <taxon>Prorocentrum</taxon>
    </lineage>
</organism>
<feature type="region of interest" description="Disordered" evidence="1">
    <location>
        <begin position="177"/>
        <end position="216"/>
    </location>
</feature>
<gene>
    <name evidence="2" type="ORF">PCOR1329_LOCUS58602</name>
</gene>
<feature type="region of interest" description="Disordered" evidence="1">
    <location>
        <begin position="540"/>
        <end position="572"/>
    </location>
</feature>
<feature type="region of interest" description="Disordered" evidence="1">
    <location>
        <begin position="1"/>
        <end position="22"/>
    </location>
</feature>
<accession>A0ABN9VMQ2</accession>
<proteinExistence type="predicted"/>
<evidence type="ECO:0000313" key="3">
    <source>
        <dbReference type="Proteomes" id="UP001189429"/>
    </source>
</evidence>
<feature type="compositionally biased region" description="Low complexity" evidence="1">
    <location>
        <begin position="1"/>
        <end position="10"/>
    </location>
</feature>
<feature type="region of interest" description="Disordered" evidence="1">
    <location>
        <begin position="230"/>
        <end position="326"/>
    </location>
</feature>
<feature type="compositionally biased region" description="Low complexity" evidence="1">
    <location>
        <begin position="299"/>
        <end position="324"/>
    </location>
</feature>
<feature type="compositionally biased region" description="Acidic residues" evidence="1">
    <location>
        <begin position="713"/>
        <end position="731"/>
    </location>
</feature>
<sequence length="771" mass="81503">MDPPASTAAPPALPNGAAHRSNWPLFDLTDATARLAAAAASERSPQSPPPTALGDPALFAAAAEAAALALRADWRVPPAEERESRYDPRARGDNGLADAAPASPAQGEDAGGLAEPPAPERPSAGAGVTAQPSQPAPQVPPRHVRVGGARATNWVGELQNRVARKLGRSVKTGDIEFPVEELTRPRRSAARGGDMDGKKGGRGGKGGSVRPDPKADPIWYRCRIRVPELGDHPEMVGPAQPSKREAKRAAAEAALTDPLVTAFLPPRPQANAPASSCRDAEAVESTEEADIHWQGELPTDSAAASGQGAADSAAAASQTRRQGALQADAAARMNTVGELQEAVQKLMRRSDGWSGVVKYVVRQDKSLRYTATVHVSHAGGTLTFTSSPHVKKRDAKREAAEAAFAGGTLIEVAANGPRGDDDVGPETDGAAGDSREEEKEKEKDKEGDGNWLEPAEKSNLCKLQERLQAHFGRSVAKGDIAISYETVRAGKGPDHFACTVRVDALPGQPAHRGKACANKRQAKDSAVSALLEELEASRALLPKESRPKGVGRRQTQPASEEAVKSEAPEEAVAAEGLRNLEKPAEEPAEGWFTLPPGFARAEEEANPKFNKMSQLNEEVQKALRRLSVADDIKYTVTGNNAVGYTGTVSIPSIEGCPPVSGIACHSKRLARRSAAEAALRDPAVRGALARATARSVRLQQAQAAHPRPPGLDGPEDWAEPDEDEEQGEEEHQEQPGPEAARPEAPPEARQAFKAALSALPPLSRGPWPRLY</sequence>
<dbReference type="Proteomes" id="UP001189429">
    <property type="component" value="Unassembled WGS sequence"/>
</dbReference>
<reference evidence="2" key="1">
    <citation type="submission" date="2023-10" db="EMBL/GenBank/DDBJ databases">
        <authorList>
            <person name="Chen Y."/>
            <person name="Shah S."/>
            <person name="Dougan E. K."/>
            <person name="Thang M."/>
            <person name="Chan C."/>
        </authorList>
    </citation>
    <scope>NUCLEOTIDE SEQUENCE [LARGE SCALE GENOMIC DNA]</scope>
</reference>
<feature type="compositionally biased region" description="Basic and acidic residues" evidence="1">
    <location>
        <begin position="433"/>
        <end position="448"/>
    </location>
</feature>